<dbReference type="Pfam" id="PF14336">
    <property type="entry name" value="GLUCM-like_C"/>
    <property type="match status" value="1"/>
</dbReference>
<evidence type="ECO:0000313" key="3">
    <source>
        <dbReference type="Proteomes" id="UP000321058"/>
    </source>
</evidence>
<dbReference type="Gene3D" id="3.90.1640.20">
    <property type="entry name" value="TON_0340"/>
    <property type="match status" value="1"/>
</dbReference>
<evidence type="ECO:0000259" key="1">
    <source>
        <dbReference type="Pfam" id="PF14336"/>
    </source>
</evidence>
<dbReference type="AlphaFoldDB" id="A0A512N3R7"/>
<feature type="domain" description="D-glutamate cyclase-like C-terminal" evidence="1">
    <location>
        <begin position="56"/>
        <end position="327"/>
    </location>
</feature>
<name>A0A512N3R7_9HYPH</name>
<comment type="caution">
    <text evidence="2">The sequence shown here is derived from an EMBL/GenBank/DDBJ whole genome shotgun (WGS) entry which is preliminary data.</text>
</comment>
<sequence>MAIDEIVGDSIDRAVNIEMRFRAGLPRGVTYPLYEAARKKQKKPLTWLAAKLLKDSIKPGDHVFVVTGAGTPPGLPAGETDGPPGAAAIARAIEVGLGAKPVLISEARNMPATVKATEAAGVAVVDEALFKQRRSVALAIDFPLGDAAGKKAAAALTKKFKPAAMIFIEKVGPNVKGIYHSIMGTPRTPDKIASAYHLADYAKANGIPTIGVGDGGNEIGCGVIKEAVREIQPYGKDCGCPCHGGVGTVTECDVLVFAAVSNWGAYGIAAALAGHLGNREVLHDEATELRIVHASVAGGAMDGAYSRLIPYVDGTSDRVQASLITLLHQIVENGLKEYDRGF</sequence>
<reference evidence="2 3" key="1">
    <citation type="submission" date="2019-07" db="EMBL/GenBank/DDBJ databases">
        <title>Whole genome shotgun sequence of Reyranella soli NBRC 108950.</title>
        <authorList>
            <person name="Hosoyama A."/>
            <person name="Uohara A."/>
            <person name="Ohji S."/>
            <person name="Ichikawa N."/>
        </authorList>
    </citation>
    <scope>NUCLEOTIDE SEQUENCE [LARGE SCALE GENOMIC DNA]</scope>
    <source>
        <strain evidence="2 3">NBRC 108950</strain>
    </source>
</reference>
<keyword evidence="3" id="KW-1185">Reference proteome</keyword>
<organism evidence="2 3">
    <name type="scientific">Reyranella soli</name>
    <dbReference type="NCBI Taxonomy" id="1230389"/>
    <lineage>
        <taxon>Bacteria</taxon>
        <taxon>Pseudomonadati</taxon>
        <taxon>Pseudomonadota</taxon>
        <taxon>Alphaproteobacteria</taxon>
        <taxon>Hyphomicrobiales</taxon>
        <taxon>Reyranellaceae</taxon>
        <taxon>Reyranella</taxon>
    </lineage>
</organism>
<accession>A0A512N3R7</accession>
<dbReference type="Proteomes" id="UP000321058">
    <property type="component" value="Unassembled WGS sequence"/>
</dbReference>
<evidence type="ECO:0000313" key="2">
    <source>
        <dbReference type="EMBL" id="GEP53638.1"/>
    </source>
</evidence>
<dbReference type="PANTHER" id="PTHR32022:SF10">
    <property type="entry name" value="D-GLUTAMATE CYCLASE, MITOCHONDRIAL"/>
    <property type="match status" value="1"/>
</dbReference>
<proteinExistence type="predicted"/>
<dbReference type="RefSeq" id="WP_147146479.1">
    <property type="nucleotide sequence ID" value="NZ_BKAJ01000014.1"/>
</dbReference>
<protein>
    <recommendedName>
        <fullName evidence="1">D-glutamate cyclase-like C-terminal domain-containing protein</fullName>
    </recommendedName>
</protein>
<dbReference type="OrthoDB" id="1668885at2"/>
<gene>
    <name evidence="2" type="ORF">RSO01_08040</name>
</gene>
<dbReference type="PANTHER" id="PTHR32022">
    <property type="entry name" value="D-GLUTAMATE CYCLASE, MITOCHONDRIAL"/>
    <property type="match status" value="1"/>
</dbReference>
<dbReference type="InterPro" id="IPR025504">
    <property type="entry name" value="GLUCM_C"/>
</dbReference>
<dbReference type="EMBL" id="BKAJ01000014">
    <property type="protein sequence ID" value="GEP53638.1"/>
    <property type="molecule type" value="Genomic_DNA"/>
</dbReference>